<keyword evidence="5" id="KW-0289">Folate biosynthesis</keyword>
<dbReference type="FunFam" id="3.20.10.10:FF:000002">
    <property type="entry name" value="D-alanine aminotransferase"/>
    <property type="match status" value="1"/>
</dbReference>
<sequence>MLVNGKLTNQISILDRGLQYGDGLFETIAVIAGQLSLWDQHIQRLQHGCERLGIASHSPEQLLAEAVAEIGQQQRCVLKIIITRGAGGRGYLPPEGAHSNRIIYTSTWPDYPEDAGKKGVKIRICTSRLGNNSTLAQLKHLNRLEQIMARSEWSNPAIAEGLMLDYEGRVIEGTMSNLFIHKDGNLSTPDLSRCGVAGVMRERVMDIAASSGAPVLVTDLSLENLFDADALFLTNSLIGVWPVRAIADREYDIDTMPPALAAAIGS</sequence>
<keyword evidence="4" id="KW-0663">Pyridoxal phosphate</keyword>
<dbReference type="GO" id="GO:0008696">
    <property type="term" value="F:4-amino-4-deoxychorismate lyase activity"/>
    <property type="evidence" value="ECO:0007669"/>
    <property type="project" value="UniProtKB-EC"/>
</dbReference>
<dbReference type="GO" id="GO:0046656">
    <property type="term" value="P:folic acid biosynthetic process"/>
    <property type="evidence" value="ECO:0007669"/>
    <property type="project" value="UniProtKB-KW"/>
</dbReference>
<evidence type="ECO:0000256" key="9">
    <source>
        <dbReference type="ARBA" id="ARBA00049529"/>
    </source>
</evidence>
<gene>
    <name evidence="10" type="ORF">MNBD_GAMMA26-1211</name>
</gene>
<evidence type="ECO:0000256" key="3">
    <source>
        <dbReference type="ARBA" id="ARBA00011738"/>
    </source>
</evidence>
<evidence type="ECO:0000256" key="4">
    <source>
        <dbReference type="ARBA" id="ARBA00022898"/>
    </source>
</evidence>
<dbReference type="EMBL" id="UOFX01000056">
    <property type="protein sequence ID" value="VAX09788.1"/>
    <property type="molecule type" value="Genomic_DNA"/>
</dbReference>
<dbReference type="InterPro" id="IPR001544">
    <property type="entry name" value="Aminotrans_IV"/>
</dbReference>
<comment type="similarity">
    <text evidence="2">Belongs to the class-IV pyridoxal-phosphate-dependent aminotransferase family.</text>
</comment>
<evidence type="ECO:0000256" key="2">
    <source>
        <dbReference type="ARBA" id="ARBA00009320"/>
    </source>
</evidence>
<comment type="catalytic activity">
    <reaction evidence="9">
        <text>4-amino-4-deoxychorismate = 4-aminobenzoate + pyruvate + H(+)</text>
        <dbReference type="Rhea" id="RHEA:16201"/>
        <dbReference type="ChEBI" id="CHEBI:15361"/>
        <dbReference type="ChEBI" id="CHEBI:15378"/>
        <dbReference type="ChEBI" id="CHEBI:17836"/>
        <dbReference type="ChEBI" id="CHEBI:58406"/>
        <dbReference type="EC" id="4.1.3.38"/>
    </reaction>
</comment>
<dbReference type="SUPFAM" id="SSF56752">
    <property type="entry name" value="D-aminoacid aminotransferase-like PLP-dependent enzymes"/>
    <property type="match status" value="1"/>
</dbReference>
<comment type="subunit">
    <text evidence="3">Homodimer.</text>
</comment>
<evidence type="ECO:0000256" key="7">
    <source>
        <dbReference type="ARBA" id="ARBA00035633"/>
    </source>
</evidence>
<dbReference type="PANTHER" id="PTHR42743:SF2">
    <property type="entry name" value="AMINODEOXYCHORISMATE LYASE"/>
    <property type="match status" value="1"/>
</dbReference>
<dbReference type="GO" id="GO:0005829">
    <property type="term" value="C:cytosol"/>
    <property type="evidence" value="ECO:0007669"/>
    <property type="project" value="TreeGrafter"/>
</dbReference>
<evidence type="ECO:0000256" key="5">
    <source>
        <dbReference type="ARBA" id="ARBA00022909"/>
    </source>
</evidence>
<accession>A0A3B1BEF6</accession>
<dbReference type="InterPro" id="IPR018300">
    <property type="entry name" value="Aminotrans_IV_CS"/>
</dbReference>
<dbReference type="EC" id="4.1.3.38" evidence="8"/>
<reference evidence="10" key="1">
    <citation type="submission" date="2018-06" db="EMBL/GenBank/DDBJ databases">
        <authorList>
            <person name="Zhirakovskaya E."/>
        </authorList>
    </citation>
    <scope>NUCLEOTIDE SEQUENCE</scope>
</reference>
<evidence type="ECO:0000313" key="10">
    <source>
        <dbReference type="EMBL" id="VAX09788.1"/>
    </source>
</evidence>
<keyword evidence="6 10" id="KW-0456">Lyase</keyword>
<comment type="pathway">
    <text evidence="7">Cofactor biosynthesis; tetrahydrofolate biosynthesis; 4-aminobenzoate from chorismate: step 2/2.</text>
</comment>
<organism evidence="10">
    <name type="scientific">hydrothermal vent metagenome</name>
    <dbReference type="NCBI Taxonomy" id="652676"/>
    <lineage>
        <taxon>unclassified sequences</taxon>
        <taxon>metagenomes</taxon>
        <taxon>ecological metagenomes</taxon>
    </lineage>
</organism>
<dbReference type="Pfam" id="PF01063">
    <property type="entry name" value="Aminotran_4"/>
    <property type="match status" value="1"/>
</dbReference>
<dbReference type="GO" id="GO:0030170">
    <property type="term" value="F:pyridoxal phosphate binding"/>
    <property type="evidence" value="ECO:0007669"/>
    <property type="project" value="InterPro"/>
</dbReference>
<evidence type="ECO:0000256" key="6">
    <source>
        <dbReference type="ARBA" id="ARBA00023239"/>
    </source>
</evidence>
<dbReference type="PANTHER" id="PTHR42743">
    <property type="entry name" value="AMINO-ACID AMINOTRANSFERASE"/>
    <property type="match status" value="1"/>
</dbReference>
<evidence type="ECO:0000256" key="1">
    <source>
        <dbReference type="ARBA" id="ARBA00001933"/>
    </source>
</evidence>
<evidence type="ECO:0000256" key="8">
    <source>
        <dbReference type="ARBA" id="ARBA00035676"/>
    </source>
</evidence>
<name>A0A3B1BEF6_9ZZZZ</name>
<dbReference type="InterPro" id="IPR043131">
    <property type="entry name" value="BCAT-like_N"/>
</dbReference>
<dbReference type="AlphaFoldDB" id="A0A3B1BEF6"/>
<dbReference type="GO" id="GO:0008153">
    <property type="term" value="P:4-aminobenzoate biosynthetic process"/>
    <property type="evidence" value="ECO:0007669"/>
    <property type="project" value="TreeGrafter"/>
</dbReference>
<dbReference type="NCBIfam" id="NF004761">
    <property type="entry name" value="PRK06092.1"/>
    <property type="match status" value="1"/>
</dbReference>
<dbReference type="PROSITE" id="PS00770">
    <property type="entry name" value="AA_TRANSFER_CLASS_4"/>
    <property type="match status" value="1"/>
</dbReference>
<dbReference type="Gene3D" id="3.20.10.10">
    <property type="entry name" value="D-amino Acid Aminotransferase, subunit A, domain 2"/>
    <property type="match status" value="1"/>
</dbReference>
<dbReference type="InterPro" id="IPR017824">
    <property type="entry name" value="Aminodeoxychorismate_lyase_IV"/>
</dbReference>
<comment type="cofactor">
    <cofactor evidence="1">
        <name>pyridoxal 5'-phosphate</name>
        <dbReference type="ChEBI" id="CHEBI:597326"/>
    </cofactor>
</comment>
<proteinExistence type="inferred from homology"/>
<dbReference type="InterPro" id="IPR050571">
    <property type="entry name" value="Class-IV_PLP-Dep_Aminotrnsfr"/>
</dbReference>
<dbReference type="NCBIfam" id="TIGR03461">
    <property type="entry name" value="pabC_Proteo"/>
    <property type="match status" value="1"/>
</dbReference>
<dbReference type="InterPro" id="IPR036038">
    <property type="entry name" value="Aminotransferase-like"/>
</dbReference>
<dbReference type="CDD" id="cd01559">
    <property type="entry name" value="ADCL_like"/>
    <property type="match status" value="1"/>
</dbReference>
<protein>
    <recommendedName>
        <fullName evidence="8">aminodeoxychorismate lyase</fullName>
        <ecNumber evidence="8">4.1.3.38</ecNumber>
    </recommendedName>
</protein>
<dbReference type="InterPro" id="IPR043132">
    <property type="entry name" value="BCAT-like_C"/>
</dbReference>
<dbReference type="Gene3D" id="3.30.470.10">
    <property type="match status" value="1"/>
</dbReference>